<name>B4QI14_DROSI</name>
<proteinExistence type="predicted"/>
<dbReference type="OrthoDB" id="429813at2759"/>
<evidence type="ECO:0000313" key="2">
    <source>
        <dbReference type="Proteomes" id="UP000000304"/>
    </source>
</evidence>
<gene>
    <name evidence="1" type="primary">Dsim\GD11210</name>
    <name evidence="1" type="ORF">Dsim_GD11210</name>
</gene>
<accession>B4QI14</accession>
<keyword evidence="2" id="KW-1185">Reference proteome</keyword>
<sequence length="83" mass="10192">MSGKSMLMTMTRLLMMIMRHDYRKWVRQYTGSEDWLYYLHQLTKLVAVLLTWRFLMSRSKRLNDLWSSFLENALRMARLIPFL</sequence>
<dbReference type="EMBL" id="CM000362">
    <property type="protein sequence ID" value="EDX07385.1"/>
    <property type="molecule type" value="Genomic_DNA"/>
</dbReference>
<dbReference type="Proteomes" id="UP000000304">
    <property type="component" value="Chromosome 2R"/>
</dbReference>
<dbReference type="Bgee" id="FBgn0182963">
    <property type="expression patterns" value="Expressed in adult organism and 3 other cell types or tissues"/>
</dbReference>
<evidence type="ECO:0000313" key="1">
    <source>
        <dbReference type="EMBL" id="EDX07385.1"/>
    </source>
</evidence>
<organism evidence="1 2">
    <name type="scientific">Drosophila simulans</name>
    <name type="common">Fruit fly</name>
    <dbReference type="NCBI Taxonomy" id="7240"/>
    <lineage>
        <taxon>Eukaryota</taxon>
        <taxon>Metazoa</taxon>
        <taxon>Ecdysozoa</taxon>
        <taxon>Arthropoda</taxon>
        <taxon>Hexapoda</taxon>
        <taxon>Insecta</taxon>
        <taxon>Pterygota</taxon>
        <taxon>Neoptera</taxon>
        <taxon>Endopterygota</taxon>
        <taxon>Diptera</taxon>
        <taxon>Brachycera</taxon>
        <taxon>Muscomorpha</taxon>
        <taxon>Ephydroidea</taxon>
        <taxon>Drosophilidae</taxon>
        <taxon>Drosophila</taxon>
        <taxon>Sophophora</taxon>
    </lineage>
</organism>
<dbReference type="HOGENOM" id="CLU_2545039_0_0_1"/>
<reference evidence="1 2" key="1">
    <citation type="journal article" date="2007" name="Nature">
        <title>Evolution of genes and genomes on the Drosophila phylogeny.</title>
        <authorList>
            <consortium name="Drosophila 12 Genomes Consortium"/>
            <person name="Clark A.G."/>
            <person name="Eisen M.B."/>
            <person name="Smith D.R."/>
            <person name="Bergman C.M."/>
            <person name="Oliver B."/>
            <person name="Markow T.A."/>
            <person name="Kaufman T.C."/>
            <person name="Kellis M."/>
            <person name="Gelbart W."/>
            <person name="Iyer V.N."/>
            <person name="Pollard D.A."/>
            <person name="Sackton T.B."/>
            <person name="Larracuente A.M."/>
            <person name="Singh N.D."/>
            <person name="Abad J.P."/>
            <person name="Abt D.N."/>
            <person name="Adryan B."/>
            <person name="Aguade M."/>
            <person name="Akashi H."/>
            <person name="Anderson W.W."/>
            <person name="Aquadro C.F."/>
            <person name="Ardell D.H."/>
            <person name="Arguello R."/>
            <person name="Artieri C.G."/>
            <person name="Barbash D.A."/>
            <person name="Barker D."/>
            <person name="Barsanti P."/>
            <person name="Batterham P."/>
            <person name="Batzoglou S."/>
            <person name="Begun D."/>
            <person name="Bhutkar A."/>
            <person name="Blanco E."/>
            <person name="Bosak S.A."/>
            <person name="Bradley R.K."/>
            <person name="Brand A.D."/>
            <person name="Brent M.R."/>
            <person name="Brooks A.N."/>
            <person name="Brown R.H."/>
            <person name="Butlin R.K."/>
            <person name="Caggese C."/>
            <person name="Calvi B.R."/>
            <person name="Bernardo de Carvalho A."/>
            <person name="Caspi A."/>
            <person name="Castrezana S."/>
            <person name="Celniker S.E."/>
            <person name="Chang J.L."/>
            <person name="Chapple C."/>
            <person name="Chatterji S."/>
            <person name="Chinwalla A."/>
            <person name="Civetta A."/>
            <person name="Clifton S.W."/>
            <person name="Comeron J.M."/>
            <person name="Costello J.C."/>
            <person name="Coyne J.A."/>
            <person name="Daub J."/>
            <person name="David R.G."/>
            <person name="Delcher A.L."/>
            <person name="Delehaunty K."/>
            <person name="Do C.B."/>
            <person name="Ebling H."/>
            <person name="Edwards K."/>
            <person name="Eickbush T."/>
            <person name="Evans J.D."/>
            <person name="Filipski A."/>
            <person name="Findeiss S."/>
            <person name="Freyhult E."/>
            <person name="Fulton L."/>
            <person name="Fulton R."/>
            <person name="Garcia A.C."/>
            <person name="Gardiner A."/>
            <person name="Garfield D.A."/>
            <person name="Garvin B.E."/>
            <person name="Gibson G."/>
            <person name="Gilbert D."/>
            <person name="Gnerre S."/>
            <person name="Godfrey J."/>
            <person name="Good R."/>
            <person name="Gotea V."/>
            <person name="Gravely B."/>
            <person name="Greenberg A.J."/>
            <person name="Griffiths-Jones S."/>
            <person name="Gross S."/>
            <person name="Guigo R."/>
            <person name="Gustafson E.A."/>
            <person name="Haerty W."/>
            <person name="Hahn M.W."/>
            <person name="Halligan D.L."/>
            <person name="Halpern A.L."/>
            <person name="Halter G.M."/>
            <person name="Han M.V."/>
            <person name="Heger A."/>
            <person name="Hillier L."/>
            <person name="Hinrichs A.S."/>
            <person name="Holmes I."/>
            <person name="Hoskins R.A."/>
            <person name="Hubisz M.J."/>
            <person name="Hultmark D."/>
            <person name="Huntley M.A."/>
            <person name="Jaffe D.B."/>
            <person name="Jagadeeshan S."/>
            <person name="Jeck W.R."/>
            <person name="Johnson J."/>
            <person name="Jones C.D."/>
            <person name="Jordan W.C."/>
            <person name="Karpen G.H."/>
            <person name="Kataoka E."/>
            <person name="Keightley P.D."/>
            <person name="Kheradpour P."/>
            <person name="Kirkness E.F."/>
            <person name="Koerich L.B."/>
            <person name="Kristiansen K."/>
            <person name="Kudrna D."/>
            <person name="Kulathinal R.J."/>
            <person name="Kumar S."/>
            <person name="Kwok R."/>
            <person name="Lander E."/>
            <person name="Langley C.H."/>
            <person name="Lapoint R."/>
            <person name="Lazzaro B.P."/>
            <person name="Lee S.J."/>
            <person name="Levesque L."/>
            <person name="Li R."/>
            <person name="Lin C.F."/>
            <person name="Lin M.F."/>
            <person name="Lindblad-Toh K."/>
            <person name="Llopart A."/>
            <person name="Long M."/>
            <person name="Low L."/>
            <person name="Lozovsky E."/>
            <person name="Lu J."/>
            <person name="Luo M."/>
            <person name="Machado C.A."/>
            <person name="Makalowski W."/>
            <person name="Marzo M."/>
            <person name="Matsuda M."/>
            <person name="Matzkin L."/>
            <person name="McAllister B."/>
            <person name="McBride C.S."/>
            <person name="McKernan B."/>
            <person name="McKernan K."/>
            <person name="Mendez-Lago M."/>
            <person name="Minx P."/>
            <person name="Mollenhauer M.U."/>
            <person name="Montooth K."/>
            <person name="Mount S.M."/>
            <person name="Mu X."/>
            <person name="Myers E."/>
            <person name="Negre B."/>
            <person name="Newfeld S."/>
            <person name="Nielsen R."/>
            <person name="Noor M.A."/>
            <person name="O'Grady P."/>
            <person name="Pachter L."/>
            <person name="Papaceit M."/>
            <person name="Parisi M.J."/>
            <person name="Parisi M."/>
            <person name="Parts L."/>
            <person name="Pedersen J.S."/>
            <person name="Pesole G."/>
            <person name="Phillippy A.M."/>
            <person name="Ponting C.P."/>
            <person name="Pop M."/>
            <person name="Porcelli D."/>
            <person name="Powell J.R."/>
            <person name="Prohaska S."/>
            <person name="Pruitt K."/>
            <person name="Puig M."/>
            <person name="Quesneville H."/>
            <person name="Ram K.R."/>
            <person name="Rand D."/>
            <person name="Rasmussen M.D."/>
            <person name="Reed L.K."/>
            <person name="Reenan R."/>
            <person name="Reily A."/>
            <person name="Remington K.A."/>
            <person name="Rieger T.T."/>
            <person name="Ritchie M.G."/>
            <person name="Robin C."/>
            <person name="Rogers Y.H."/>
            <person name="Rohde C."/>
            <person name="Rozas J."/>
            <person name="Rubenfield M.J."/>
            <person name="Ruiz A."/>
            <person name="Russo S."/>
            <person name="Salzberg S.L."/>
            <person name="Sanchez-Gracia A."/>
            <person name="Saranga D.J."/>
            <person name="Sato H."/>
            <person name="Schaeffer S.W."/>
            <person name="Schatz M.C."/>
            <person name="Schlenke T."/>
            <person name="Schwartz R."/>
            <person name="Segarra C."/>
            <person name="Singh R.S."/>
            <person name="Sirot L."/>
            <person name="Sirota M."/>
            <person name="Sisneros N.B."/>
            <person name="Smith C.D."/>
            <person name="Smith T.F."/>
            <person name="Spieth J."/>
            <person name="Stage D.E."/>
            <person name="Stark A."/>
            <person name="Stephan W."/>
            <person name="Strausberg R.L."/>
            <person name="Strempel S."/>
            <person name="Sturgill D."/>
            <person name="Sutton G."/>
            <person name="Sutton G.G."/>
            <person name="Tao W."/>
            <person name="Teichmann S."/>
            <person name="Tobari Y.N."/>
            <person name="Tomimura Y."/>
            <person name="Tsolas J.M."/>
            <person name="Valente V.L."/>
            <person name="Venter E."/>
            <person name="Venter J.C."/>
            <person name="Vicario S."/>
            <person name="Vieira F.G."/>
            <person name="Vilella A.J."/>
            <person name="Villasante A."/>
            <person name="Walenz B."/>
            <person name="Wang J."/>
            <person name="Wasserman M."/>
            <person name="Watts T."/>
            <person name="Wilson D."/>
            <person name="Wilson R.K."/>
            <person name="Wing R.A."/>
            <person name="Wolfner M.F."/>
            <person name="Wong A."/>
            <person name="Wong G.K."/>
            <person name="Wu C.I."/>
            <person name="Wu G."/>
            <person name="Yamamoto D."/>
            <person name="Yang H.P."/>
            <person name="Yang S.P."/>
            <person name="Yorke J.A."/>
            <person name="Yoshida K."/>
            <person name="Zdobnov E."/>
            <person name="Zhang P."/>
            <person name="Zhang Y."/>
            <person name="Zimin A.V."/>
            <person name="Baldwin J."/>
            <person name="Abdouelleil A."/>
            <person name="Abdulkadir J."/>
            <person name="Abebe A."/>
            <person name="Abera B."/>
            <person name="Abreu J."/>
            <person name="Acer S.C."/>
            <person name="Aftuck L."/>
            <person name="Alexander A."/>
            <person name="An P."/>
            <person name="Anderson E."/>
            <person name="Anderson S."/>
            <person name="Arachi H."/>
            <person name="Azer M."/>
            <person name="Bachantsang P."/>
            <person name="Barry A."/>
            <person name="Bayul T."/>
            <person name="Berlin A."/>
            <person name="Bessette D."/>
            <person name="Bloom T."/>
            <person name="Blye J."/>
            <person name="Boguslavskiy L."/>
            <person name="Bonnet C."/>
            <person name="Boukhgalter B."/>
            <person name="Bourzgui I."/>
            <person name="Brown A."/>
            <person name="Cahill P."/>
            <person name="Channer S."/>
            <person name="Cheshatsang Y."/>
            <person name="Chuda L."/>
            <person name="Citroen M."/>
            <person name="Collymore A."/>
            <person name="Cooke P."/>
            <person name="Costello M."/>
            <person name="D'Aco K."/>
            <person name="Daza R."/>
            <person name="De Haan G."/>
            <person name="DeGray S."/>
            <person name="DeMaso C."/>
            <person name="Dhargay N."/>
            <person name="Dooley K."/>
            <person name="Dooley E."/>
            <person name="Doricent M."/>
            <person name="Dorje P."/>
            <person name="Dorjee K."/>
            <person name="Dupes A."/>
            <person name="Elong R."/>
            <person name="Falk J."/>
            <person name="Farina A."/>
            <person name="Faro S."/>
            <person name="Ferguson D."/>
            <person name="Fisher S."/>
            <person name="Foley C.D."/>
            <person name="Franke A."/>
            <person name="Friedrich D."/>
            <person name="Gadbois L."/>
            <person name="Gearin G."/>
            <person name="Gearin C.R."/>
            <person name="Giannoukos G."/>
            <person name="Goode T."/>
            <person name="Graham J."/>
            <person name="Grandbois E."/>
            <person name="Grewal S."/>
            <person name="Gyaltsen K."/>
            <person name="Hafez N."/>
            <person name="Hagos B."/>
            <person name="Hall J."/>
            <person name="Henson C."/>
            <person name="Hollinger A."/>
            <person name="Honan T."/>
            <person name="Huard M.D."/>
            <person name="Hughes L."/>
            <person name="Hurhula B."/>
            <person name="Husby M.E."/>
            <person name="Kamat A."/>
            <person name="Kanga B."/>
            <person name="Kashin S."/>
            <person name="Khazanovich D."/>
            <person name="Kisner P."/>
            <person name="Lance K."/>
            <person name="Lara M."/>
            <person name="Lee W."/>
            <person name="Lennon N."/>
            <person name="Letendre F."/>
            <person name="LeVine R."/>
            <person name="Lipovsky A."/>
            <person name="Liu X."/>
            <person name="Liu J."/>
            <person name="Liu S."/>
            <person name="Lokyitsang T."/>
            <person name="Lokyitsang Y."/>
            <person name="Lubonja R."/>
            <person name="Lui A."/>
            <person name="MacDonald P."/>
            <person name="Magnisalis V."/>
            <person name="Maru K."/>
            <person name="Matthews C."/>
            <person name="McCusker W."/>
            <person name="McDonough S."/>
            <person name="Mehta T."/>
            <person name="Meldrim J."/>
            <person name="Meneus L."/>
            <person name="Mihai O."/>
            <person name="Mihalev A."/>
            <person name="Mihova T."/>
            <person name="Mittelman R."/>
            <person name="Mlenga V."/>
            <person name="Montmayeur A."/>
            <person name="Mulrain L."/>
            <person name="Navidi A."/>
            <person name="Naylor J."/>
            <person name="Negash T."/>
            <person name="Nguyen T."/>
            <person name="Nguyen N."/>
            <person name="Nicol R."/>
            <person name="Norbu C."/>
            <person name="Norbu N."/>
            <person name="Novod N."/>
            <person name="O'Neill B."/>
            <person name="Osman S."/>
            <person name="Markiewicz E."/>
            <person name="Oyono O.L."/>
            <person name="Patti C."/>
            <person name="Phunkhang P."/>
            <person name="Pierre F."/>
            <person name="Priest M."/>
            <person name="Raghuraman S."/>
            <person name="Rege F."/>
            <person name="Reyes R."/>
            <person name="Rise C."/>
            <person name="Rogov P."/>
            <person name="Ross K."/>
            <person name="Ryan E."/>
            <person name="Settipalli S."/>
            <person name="Shea T."/>
            <person name="Sherpa N."/>
            <person name="Shi L."/>
            <person name="Shih D."/>
            <person name="Sparrow T."/>
            <person name="Spaulding J."/>
            <person name="Stalker J."/>
            <person name="Stange-Thomann N."/>
            <person name="Stavropoulos S."/>
            <person name="Stone C."/>
            <person name="Strader C."/>
            <person name="Tesfaye S."/>
            <person name="Thomson T."/>
            <person name="Thoulutsang Y."/>
            <person name="Thoulutsang D."/>
            <person name="Topham K."/>
            <person name="Topping I."/>
            <person name="Tsamla T."/>
            <person name="Vassiliev H."/>
            <person name="Vo A."/>
            <person name="Wangchuk T."/>
            <person name="Wangdi T."/>
            <person name="Weiand M."/>
            <person name="Wilkinson J."/>
            <person name="Wilson A."/>
            <person name="Yadav S."/>
            <person name="Young G."/>
            <person name="Yu Q."/>
            <person name="Zembek L."/>
            <person name="Zhong D."/>
            <person name="Zimmer A."/>
            <person name="Zwirko Z."/>
            <person name="Jaffe D.B."/>
            <person name="Alvarez P."/>
            <person name="Brockman W."/>
            <person name="Butler J."/>
            <person name="Chin C."/>
            <person name="Gnerre S."/>
            <person name="Grabherr M."/>
            <person name="Kleber M."/>
            <person name="Mauceli E."/>
            <person name="MacCallum I."/>
        </authorList>
    </citation>
    <scope>NUCLEOTIDE SEQUENCE [LARGE SCALE GENOMIC DNA]</scope>
    <source>
        <strain evidence="2">white501</strain>
    </source>
</reference>
<dbReference type="STRING" id="7240.B4QI14"/>
<protein>
    <submittedName>
        <fullName evidence="1">GD11210</fullName>
    </submittedName>
</protein>
<dbReference type="AlphaFoldDB" id="B4QI14"/>